<feature type="region of interest" description="Disordered" evidence="1">
    <location>
        <begin position="515"/>
        <end position="553"/>
    </location>
</feature>
<evidence type="ECO:0000313" key="4">
    <source>
        <dbReference type="Proteomes" id="UP000435304"/>
    </source>
</evidence>
<accession>A0A6A9V1Y8</accession>
<dbReference type="RefSeq" id="WP_156611881.1">
    <property type="nucleotide sequence ID" value="NZ_WPCU01000010.1"/>
</dbReference>
<dbReference type="InterPro" id="IPR013108">
    <property type="entry name" value="Amidohydro_3"/>
</dbReference>
<dbReference type="InterPro" id="IPR032466">
    <property type="entry name" value="Metal_Hydrolase"/>
</dbReference>
<keyword evidence="4" id="KW-1185">Reference proteome</keyword>
<feature type="compositionally biased region" description="Low complexity" evidence="1">
    <location>
        <begin position="527"/>
        <end position="544"/>
    </location>
</feature>
<evidence type="ECO:0000259" key="2">
    <source>
        <dbReference type="Pfam" id="PF07969"/>
    </source>
</evidence>
<dbReference type="AlphaFoldDB" id="A0A6A9V1Y8"/>
<proteinExistence type="predicted"/>
<dbReference type="GO" id="GO:0016810">
    <property type="term" value="F:hydrolase activity, acting on carbon-nitrogen (but not peptide) bonds"/>
    <property type="evidence" value="ECO:0007669"/>
    <property type="project" value="InterPro"/>
</dbReference>
<dbReference type="InterPro" id="IPR011059">
    <property type="entry name" value="Metal-dep_hydrolase_composite"/>
</dbReference>
<evidence type="ECO:0000313" key="3">
    <source>
        <dbReference type="EMBL" id="MVA77636.1"/>
    </source>
</evidence>
<sequence>MTTSAHPATPPPTLLRDVLLPGAATTRDLLLREGRVAAVLASGEDPGPVEVVDGGGRWALPGFVDAHVHGEAAVLDPEVQLAMLRQGVTTVVLGQDGVSLAPSPTYAPHDATAWAQQYFAAINGAHPTFTGGGVGELLASWDGRTALNTAYLAPHGTIRVAVMGTEQREAAPGEVAAMAALLEQALADGACGLSTGLEYAPASAATREELLALCRVVAAAGLPHVSHMRGYEAQATAGLQELVELTLASGVTTHVSHLHGPRRQVEAALAHAAAAGVELSFDSYPYLSGCSILSMVALPRWVPTADPDHALAVLAPAAGGTARRDELLAHLEASTELWPRVRLAAVPGELSWTEGLSPVEVADRLGCSTAEAVLRLLVSSRLRATVVFRQPPTNTPEAVRALLDSPRHLGGSDAIYLGSSPHPRGWGAFARMVALGLHELGGWDARDVVEHLSARAARLFRLGPRGHLEPGAVADVVLLDPERVRDLATYRSPRQLAEGVDDVWVGGVPVLRDGRLTGATPGRAIRPTSPSATSPSPTSPSATTGRPAQEAAR</sequence>
<comment type="caution">
    <text evidence="3">The sequence shown here is derived from an EMBL/GenBank/DDBJ whole genome shotgun (WGS) entry which is preliminary data.</text>
</comment>
<organism evidence="3 4">
    <name type="scientific">Auraticoccus cholistanensis</name>
    <dbReference type="NCBI Taxonomy" id="2656650"/>
    <lineage>
        <taxon>Bacteria</taxon>
        <taxon>Bacillati</taxon>
        <taxon>Actinomycetota</taxon>
        <taxon>Actinomycetes</taxon>
        <taxon>Propionibacteriales</taxon>
        <taxon>Propionibacteriaceae</taxon>
        <taxon>Auraticoccus</taxon>
    </lineage>
</organism>
<dbReference type="EMBL" id="WPCU01000010">
    <property type="protein sequence ID" value="MVA77636.1"/>
    <property type="molecule type" value="Genomic_DNA"/>
</dbReference>
<reference evidence="3 4" key="1">
    <citation type="submission" date="2019-12" db="EMBL/GenBank/DDBJ databases">
        <title>Auraticoccus cholistani sp. nov., an actinomycete isolated from soil of Cholistan desert.</title>
        <authorList>
            <person name="Cheema M.T."/>
        </authorList>
    </citation>
    <scope>NUCLEOTIDE SEQUENCE [LARGE SCALE GENOMIC DNA]</scope>
    <source>
        <strain evidence="3 4">F435</strain>
    </source>
</reference>
<dbReference type="Proteomes" id="UP000435304">
    <property type="component" value="Unassembled WGS sequence"/>
</dbReference>
<dbReference type="PANTHER" id="PTHR11647:SF1">
    <property type="entry name" value="COLLAPSIN RESPONSE MEDIATOR PROTEIN"/>
    <property type="match status" value="1"/>
</dbReference>
<name>A0A6A9V1Y8_9ACTN</name>
<dbReference type="PANTHER" id="PTHR11647">
    <property type="entry name" value="HYDRANTOINASE/DIHYDROPYRIMIDINASE FAMILY MEMBER"/>
    <property type="match status" value="1"/>
</dbReference>
<protein>
    <submittedName>
        <fullName evidence="3">Amidohydrolase family protein</fullName>
    </submittedName>
</protein>
<dbReference type="InterPro" id="IPR050378">
    <property type="entry name" value="Metallo-dep_Hydrolases_sf"/>
</dbReference>
<dbReference type="Gene3D" id="3.20.20.140">
    <property type="entry name" value="Metal-dependent hydrolases"/>
    <property type="match status" value="2"/>
</dbReference>
<gene>
    <name evidence="3" type="ORF">GC722_16675</name>
</gene>
<feature type="domain" description="Amidohydrolase 3" evidence="2">
    <location>
        <begin position="50"/>
        <end position="510"/>
    </location>
</feature>
<dbReference type="Pfam" id="PF07969">
    <property type="entry name" value="Amidohydro_3"/>
    <property type="match status" value="1"/>
</dbReference>
<keyword evidence="3" id="KW-0378">Hydrolase</keyword>
<dbReference type="SUPFAM" id="SSF51338">
    <property type="entry name" value="Composite domain of metallo-dependent hydrolases"/>
    <property type="match status" value="1"/>
</dbReference>
<dbReference type="SUPFAM" id="SSF51556">
    <property type="entry name" value="Metallo-dependent hydrolases"/>
    <property type="match status" value="1"/>
</dbReference>
<evidence type="ECO:0000256" key="1">
    <source>
        <dbReference type="SAM" id="MobiDB-lite"/>
    </source>
</evidence>